<feature type="coiled-coil region" evidence="1">
    <location>
        <begin position="296"/>
        <end position="330"/>
    </location>
</feature>
<evidence type="ECO:0000256" key="1">
    <source>
        <dbReference type="SAM" id="Coils"/>
    </source>
</evidence>
<reference evidence="2" key="1">
    <citation type="journal article" date="2019" name="Sci. Rep.">
        <title>Draft genome of Tanacetum cinerariifolium, the natural source of mosquito coil.</title>
        <authorList>
            <person name="Yamashiro T."/>
            <person name="Shiraishi A."/>
            <person name="Satake H."/>
            <person name="Nakayama K."/>
        </authorList>
    </citation>
    <scope>NUCLEOTIDE SEQUENCE</scope>
</reference>
<dbReference type="EMBL" id="BKCJ010081510">
    <property type="protein sequence ID" value="GEW94314.1"/>
    <property type="molecule type" value="Genomic_DNA"/>
</dbReference>
<dbReference type="AlphaFoldDB" id="A0A699H6R7"/>
<organism evidence="2">
    <name type="scientific">Tanacetum cinerariifolium</name>
    <name type="common">Dalmatian daisy</name>
    <name type="synonym">Chrysanthemum cinerariifolium</name>
    <dbReference type="NCBI Taxonomy" id="118510"/>
    <lineage>
        <taxon>Eukaryota</taxon>
        <taxon>Viridiplantae</taxon>
        <taxon>Streptophyta</taxon>
        <taxon>Embryophyta</taxon>
        <taxon>Tracheophyta</taxon>
        <taxon>Spermatophyta</taxon>
        <taxon>Magnoliopsida</taxon>
        <taxon>eudicotyledons</taxon>
        <taxon>Gunneridae</taxon>
        <taxon>Pentapetalae</taxon>
        <taxon>asterids</taxon>
        <taxon>campanulids</taxon>
        <taxon>Asterales</taxon>
        <taxon>Asteraceae</taxon>
        <taxon>Asteroideae</taxon>
        <taxon>Anthemideae</taxon>
        <taxon>Anthemidinae</taxon>
        <taxon>Tanacetum</taxon>
    </lineage>
</organism>
<evidence type="ECO:0000313" key="2">
    <source>
        <dbReference type="EMBL" id="GEW94314.1"/>
    </source>
</evidence>
<protein>
    <submittedName>
        <fullName evidence="2">Uncharacterized protein</fullName>
    </submittedName>
</protein>
<comment type="caution">
    <text evidence="2">The sequence shown here is derived from an EMBL/GenBank/DDBJ whole genome shotgun (WGS) entry which is preliminary data.</text>
</comment>
<proteinExistence type="predicted"/>
<name>A0A699H6R7_TANCI</name>
<gene>
    <name evidence="2" type="ORF">Tci_266290</name>
</gene>
<accession>A0A699H6R7</accession>
<sequence length="735" mass="83779">MILESVVNGPLIWPTIEENGVTRPRKYSELSPIDAIQAGCDVKETNIILQGLPPEIHAYLGQHEFYANEVRLMHERNSVNQQPQQPKFPPLDSGITVPVFKQGDDPIDAINHIMSFLSAIVISRYPTTNNQLWNSSNPKKQATINDERLTLQPVQGRHISFATGTTRTYTPGASRTQANGQLIHEEELAFLADPGIAEVQATQTVITHNVAYQANDLDAYDSDCDELNTAKVALMTNLSHYGLDVLAENSMNSPDPSRSCTPTRFEAPKELPKEIFQRDNYVSNQSTPNFDQYFELNELKAQSQKKDMVIRKLKERIKSLSGNVNEDKVKKDIDEIETINIELDHKVSKLIDENKHLKQTYKQLYDLIKPTLVRSKEYCYALINQVNQKSMKISDLNANLQEQGLIIAALRDELRKLKGKALVDNVVTTHTIASKMLKIDMEPLAPRLLNKRTAHSNYLRLTQKQAAILREVVEQGKSKNPLNNSLDSACKYTKRIQELLIIIRQTCPSFNNSSDKLVAVTPKNKDKKVRFMLADHNLQAIPRKIGFSNHQCDNRGLSRLVILHDDLDHMIDIMVNEVMIDGNFTCSHVVTVKMIRVTCVVLLFRFVLEFVEAAKHQYKAEKVRRGEMVKMPLVELNVLEYKERHRLRRPVSFGAYGDERVVGIIARAARKRSARSKRSEEEAFRKCRNNMGNEPIFRLPGGTDDFVVMWEARVRMHAWIKREGDCIYVAETEDS</sequence>
<keyword evidence="1" id="KW-0175">Coiled coil</keyword>